<dbReference type="InterPro" id="IPR014710">
    <property type="entry name" value="RmlC-like_jellyroll"/>
</dbReference>
<reference evidence="2 3" key="1">
    <citation type="submission" date="2022-01" db="EMBL/GenBank/DDBJ databases">
        <title>Flavihumibacter sp. nov., isolated from sediment of a river.</title>
        <authorList>
            <person name="Liu H."/>
        </authorList>
    </citation>
    <scope>NUCLEOTIDE SEQUENCE [LARGE SCALE GENOMIC DNA]</scope>
    <source>
        <strain evidence="2 3">RY-1</strain>
    </source>
</reference>
<evidence type="ECO:0000313" key="3">
    <source>
        <dbReference type="Proteomes" id="UP001200145"/>
    </source>
</evidence>
<dbReference type="Proteomes" id="UP001200145">
    <property type="component" value="Unassembled WGS sequence"/>
</dbReference>
<protein>
    <submittedName>
        <fullName evidence="2">Crp/Fnr family transcriptional regulator</fullName>
    </submittedName>
</protein>
<evidence type="ECO:0000259" key="1">
    <source>
        <dbReference type="Pfam" id="PF00027"/>
    </source>
</evidence>
<dbReference type="EMBL" id="JAKEVY010000003">
    <property type="protein sequence ID" value="MCF1715291.1"/>
    <property type="molecule type" value="Genomic_DNA"/>
</dbReference>
<dbReference type="RefSeq" id="WP_234866247.1">
    <property type="nucleotide sequence ID" value="NZ_JAKEVY010000003.1"/>
</dbReference>
<sequence>MFSALFKYSAQLVSFTREEQQIIESYFSVRQVPKKFTLIQNGKIARELYFINKGLLRLYYSKDTEDITAFIFREHLFASSYDSFLRQAPSIQGLDTLEDSELLVITYDDLNTLYKKVPRMETLARKIAEQRFINAQQILSSYILDSPEERWKKFEAINGDLLLRVPHHMIASFLGITPVSLSRIRKRLQGS</sequence>
<proteinExistence type="predicted"/>
<comment type="caution">
    <text evidence="2">The sequence shown here is derived from an EMBL/GenBank/DDBJ whole genome shotgun (WGS) entry which is preliminary data.</text>
</comment>
<dbReference type="Gene3D" id="2.60.120.10">
    <property type="entry name" value="Jelly Rolls"/>
    <property type="match status" value="1"/>
</dbReference>
<dbReference type="CDD" id="cd00038">
    <property type="entry name" value="CAP_ED"/>
    <property type="match status" value="1"/>
</dbReference>
<evidence type="ECO:0000313" key="2">
    <source>
        <dbReference type="EMBL" id="MCF1715291.1"/>
    </source>
</evidence>
<dbReference type="SUPFAM" id="SSF51206">
    <property type="entry name" value="cAMP-binding domain-like"/>
    <property type="match status" value="1"/>
</dbReference>
<organism evidence="2 3">
    <name type="scientific">Flavihumibacter fluminis</name>
    <dbReference type="NCBI Taxonomy" id="2909236"/>
    <lineage>
        <taxon>Bacteria</taxon>
        <taxon>Pseudomonadati</taxon>
        <taxon>Bacteroidota</taxon>
        <taxon>Chitinophagia</taxon>
        <taxon>Chitinophagales</taxon>
        <taxon>Chitinophagaceae</taxon>
        <taxon>Flavihumibacter</taxon>
    </lineage>
</organism>
<gene>
    <name evidence="2" type="ORF">L0U88_11695</name>
</gene>
<feature type="domain" description="Cyclic nucleotide-binding" evidence="1">
    <location>
        <begin position="30"/>
        <end position="115"/>
    </location>
</feature>
<dbReference type="InterPro" id="IPR000595">
    <property type="entry name" value="cNMP-bd_dom"/>
</dbReference>
<keyword evidence="3" id="KW-1185">Reference proteome</keyword>
<dbReference type="Pfam" id="PF00027">
    <property type="entry name" value="cNMP_binding"/>
    <property type="match status" value="1"/>
</dbReference>
<name>A0ABS9BI61_9BACT</name>
<dbReference type="InterPro" id="IPR018490">
    <property type="entry name" value="cNMP-bd_dom_sf"/>
</dbReference>
<accession>A0ABS9BI61</accession>